<feature type="signal peptide" evidence="1">
    <location>
        <begin position="1"/>
        <end position="24"/>
    </location>
</feature>
<sequence length="76" mass="8807">MRFLVYFSLLCVLLLCFSVFSIEGKKRPAKPWKDKPCCPQASTLRGQKGRHIKNCRRCKSKPELRFWIVPGALPQV</sequence>
<reference evidence="2 3" key="1">
    <citation type="journal article" date="2020" name="Nature">
        <title>Six reference-quality genomes reveal evolution of bat adaptations.</title>
        <authorList>
            <person name="Jebb D."/>
            <person name="Huang Z."/>
            <person name="Pippel M."/>
            <person name="Hughes G.M."/>
            <person name="Lavrichenko K."/>
            <person name="Devanna P."/>
            <person name="Winkler S."/>
            <person name="Jermiin L.S."/>
            <person name="Skirmuntt E.C."/>
            <person name="Katzourakis A."/>
            <person name="Burkitt-Gray L."/>
            <person name="Ray D.A."/>
            <person name="Sullivan K.A.M."/>
            <person name="Roscito J.G."/>
            <person name="Kirilenko B.M."/>
            <person name="Davalos L.M."/>
            <person name="Corthals A.P."/>
            <person name="Power M.L."/>
            <person name="Jones G."/>
            <person name="Ransome R.D."/>
            <person name="Dechmann D.K.N."/>
            <person name="Locatelli A.G."/>
            <person name="Puechmaille S.J."/>
            <person name="Fedrigo O."/>
            <person name="Jarvis E.D."/>
            <person name="Hiller M."/>
            <person name="Vernes S.C."/>
            <person name="Myers E.W."/>
            <person name="Teeling E.C."/>
        </authorList>
    </citation>
    <scope>NUCLEOTIDE SEQUENCE [LARGE SCALE GENOMIC DNA]</scope>
    <source>
        <strain evidence="2">MRouAeg1</strain>
        <tissue evidence="2">Muscle</tissue>
    </source>
</reference>
<organism evidence="2 3">
    <name type="scientific">Rousettus aegyptiacus</name>
    <name type="common">Egyptian fruit bat</name>
    <name type="synonym">Pteropus aegyptiacus</name>
    <dbReference type="NCBI Taxonomy" id="9407"/>
    <lineage>
        <taxon>Eukaryota</taxon>
        <taxon>Metazoa</taxon>
        <taxon>Chordata</taxon>
        <taxon>Craniata</taxon>
        <taxon>Vertebrata</taxon>
        <taxon>Euteleostomi</taxon>
        <taxon>Mammalia</taxon>
        <taxon>Eutheria</taxon>
        <taxon>Laurasiatheria</taxon>
        <taxon>Chiroptera</taxon>
        <taxon>Yinpterochiroptera</taxon>
        <taxon>Pteropodoidea</taxon>
        <taxon>Pteropodidae</taxon>
        <taxon>Rousettinae</taxon>
        <taxon>Rousettus</taxon>
    </lineage>
</organism>
<accession>A0A7J8G4B2</accession>
<evidence type="ECO:0000313" key="3">
    <source>
        <dbReference type="Proteomes" id="UP000593571"/>
    </source>
</evidence>
<proteinExistence type="predicted"/>
<dbReference type="InterPro" id="IPR031713">
    <property type="entry name" value="GPR15L"/>
</dbReference>
<dbReference type="Pfam" id="PF15854">
    <property type="entry name" value="GPR15L"/>
    <property type="match status" value="1"/>
</dbReference>
<feature type="chain" id="PRO_5029861438" evidence="1">
    <location>
        <begin position="25"/>
        <end position="76"/>
    </location>
</feature>
<comment type="caution">
    <text evidence="2">The sequence shown here is derived from an EMBL/GenBank/DDBJ whole genome shotgun (WGS) entry which is preliminary data.</text>
</comment>
<evidence type="ECO:0000313" key="2">
    <source>
        <dbReference type="EMBL" id="KAF6454954.1"/>
    </source>
</evidence>
<name>A0A7J8G4B2_ROUAE</name>
<gene>
    <name evidence="2" type="ORF">HJG63_001650</name>
</gene>
<evidence type="ECO:0000256" key="1">
    <source>
        <dbReference type="SAM" id="SignalP"/>
    </source>
</evidence>
<dbReference type="Proteomes" id="UP000593571">
    <property type="component" value="Unassembled WGS sequence"/>
</dbReference>
<keyword evidence="3" id="KW-1185">Reference proteome</keyword>
<dbReference type="GO" id="GO:0001664">
    <property type="term" value="F:G protein-coupled receptor binding"/>
    <property type="evidence" value="ECO:0007669"/>
    <property type="project" value="InterPro"/>
</dbReference>
<dbReference type="AlphaFoldDB" id="A0A7J8G4B2"/>
<dbReference type="EMBL" id="JACASE010000006">
    <property type="protein sequence ID" value="KAF6454954.1"/>
    <property type="molecule type" value="Genomic_DNA"/>
</dbReference>
<keyword evidence="1" id="KW-0732">Signal</keyword>
<protein>
    <submittedName>
        <fullName evidence="2">Colon-derived SUSD2 binding factor</fullName>
    </submittedName>
</protein>